<comment type="catalytic activity">
    <reaction evidence="14 15">
        <text>2-formamido-N(1)-(5-O-phospho-beta-D-ribosyl)acetamidine + ATP = 5-amino-1-(5-phospho-beta-D-ribosyl)imidazole + ADP + phosphate + H(+)</text>
        <dbReference type="Rhea" id="RHEA:23032"/>
        <dbReference type="ChEBI" id="CHEBI:15378"/>
        <dbReference type="ChEBI" id="CHEBI:30616"/>
        <dbReference type="ChEBI" id="CHEBI:43474"/>
        <dbReference type="ChEBI" id="CHEBI:137981"/>
        <dbReference type="ChEBI" id="CHEBI:147287"/>
        <dbReference type="ChEBI" id="CHEBI:456216"/>
        <dbReference type="EC" id="6.3.3.1"/>
    </reaction>
</comment>
<dbReference type="AlphaFoldDB" id="I4D2A0"/>
<proteinExistence type="inferred from homology"/>
<dbReference type="GO" id="GO:0005829">
    <property type="term" value="C:cytosol"/>
    <property type="evidence" value="ECO:0007669"/>
    <property type="project" value="TreeGrafter"/>
</dbReference>
<dbReference type="FunFam" id="3.90.650.10:FF:000011">
    <property type="entry name" value="Phosphoribosylformylglycinamidine cyclo-ligase"/>
    <property type="match status" value="1"/>
</dbReference>
<dbReference type="EC" id="6.3.3.1" evidence="4 15"/>
<reference evidence="18 19" key="1">
    <citation type="journal article" date="2012" name="J. Bacteriol.">
        <title>Complete genome sequences of Desulfosporosinus orientis DSM765T, Desulfosporosinus youngiae DSM17734T, Desulfosporosinus meridiei DSM13257T, and Desulfosporosinus acidiphilus DSM22704T.</title>
        <authorList>
            <person name="Pester M."/>
            <person name="Brambilla E."/>
            <person name="Alazard D."/>
            <person name="Rattei T."/>
            <person name="Weinmaier T."/>
            <person name="Han J."/>
            <person name="Lucas S."/>
            <person name="Lapidus A."/>
            <person name="Cheng J.F."/>
            <person name="Goodwin L."/>
            <person name="Pitluck S."/>
            <person name="Peters L."/>
            <person name="Ovchinnikova G."/>
            <person name="Teshima H."/>
            <person name="Detter J.C."/>
            <person name="Han C.S."/>
            <person name="Tapia R."/>
            <person name="Land M.L."/>
            <person name="Hauser L."/>
            <person name="Kyrpides N.C."/>
            <person name="Ivanova N.N."/>
            <person name="Pagani I."/>
            <person name="Huntmann M."/>
            <person name="Wei C.L."/>
            <person name="Davenport K.W."/>
            <person name="Daligault H."/>
            <person name="Chain P.S."/>
            <person name="Chen A."/>
            <person name="Mavromatis K."/>
            <person name="Markowitz V."/>
            <person name="Szeto E."/>
            <person name="Mikhailova N."/>
            <person name="Pati A."/>
            <person name="Wagner M."/>
            <person name="Woyke T."/>
            <person name="Ollivier B."/>
            <person name="Klenk H.P."/>
            <person name="Spring S."/>
            <person name="Loy A."/>
        </authorList>
    </citation>
    <scope>NUCLEOTIDE SEQUENCE [LARGE SCALE GENOMIC DNA]</scope>
    <source>
        <strain evidence="19">DSM 22704 / JCM 16185 / SJ4</strain>
    </source>
</reference>
<evidence type="ECO:0000256" key="13">
    <source>
        <dbReference type="ARBA" id="ARBA00033093"/>
    </source>
</evidence>
<evidence type="ECO:0000256" key="2">
    <source>
        <dbReference type="ARBA" id="ARBA00004686"/>
    </source>
</evidence>
<keyword evidence="7 15" id="KW-0436">Ligase</keyword>
<dbReference type="InterPro" id="IPR010918">
    <property type="entry name" value="PurM-like_C_dom"/>
</dbReference>
<dbReference type="InterPro" id="IPR036921">
    <property type="entry name" value="PurM-like_N_sf"/>
</dbReference>
<comment type="pathway">
    <text evidence="2 15">Purine metabolism; IMP biosynthesis via de novo pathway; 5-amino-1-(5-phospho-D-ribosyl)imidazole from N(2)-formyl-N(1)-(5-phospho-D-ribosyl)glycinamide: step 2/2.</text>
</comment>
<evidence type="ECO:0000256" key="5">
    <source>
        <dbReference type="ARBA" id="ARBA00020367"/>
    </source>
</evidence>
<evidence type="ECO:0000313" key="19">
    <source>
        <dbReference type="Proteomes" id="UP000002892"/>
    </source>
</evidence>
<dbReference type="PANTHER" id="PTHR10520:SF12">
    <property type="entry name" value="TRIFUNCTIONAL PURINE BIOSYNTHETIC PROTEIN ADENOSINE-3"/>
    <property type="match status" value="1"/>
</dbReference>
<dbReference type="eggNOG" id="COG0150">
    <property type="taxonomic scope" value="Bacteria"/>
</dbReference>
<evidence type="ECO:0000256" key="8">
    <source>
        <dbReference type="ARBA" id="ARBA00022741"/>
    </source>
</evidence>
<feature type="domain" description="PurM-like C-terminal" evidence="17">
    <location>
        <begin position="173"/>
        <end position="333"/>
    </location>
</feature>
<dbReference type="OrthoDB" id="9802507at2"/>
<dbReference type="GO" id="GO:0004637">
    <property type="term" value="F:phosphoribosylamine-glycine ligase activity"/>
    <property type="evidence" value="ECO:0007669"/>
    <property type="project" value="TreeGrafter"/>
</dbReference>
<comment type="subcellular location">
    <subcellularLocation>
        <location evidence="1 15">Cytoplasm</location>
    </subcellularLocation>
</comment>
<sequence length="337" mass="36173">MGYSYRDAGVDIQAGNDAVESIKPAVARTLRPEVLGGLGGFGGLFKLNLEKYPDPVLVSGTDGVGTKLRLAFQMNRHDTIGQDAVAMCVNDILVQGAEPLFFLDYLAVGKVLPARVAEVVGGVARACEMAGCALIGGETAEMPGFYAENEYDIAGFSVGVVNRDQLIDGSTIQAGDVLIGLPSNGLHSNGYSLARKLFESYSLEEVLPELGEPLGETLLRPTRIYVKTILSLLSEKKIKGMVHITGGGLTENIPRILPSGLGVKIDPTSWQRPAIFDLLQRIGDVAWPEMYRTFNMGIGFVIIVSSNDEETIRQRLAEMGELSYVIGYVAPGVGVTY</sequence>
<dbReference type="KEGG" id="dai:Desaci_0869"/>
<dbReference type="SUPFAM" id="SSF56042">
    <property type="entry name" value="PurM C-terminal domain-like"/>
    <property type="match status" value="1"/>
</dbReference>
<dbReference type="Proteomes" id="UP000002892">
    <property type="component" value="Chromosome"/>
</dbReference>
<keyword evidence="8 15" id="KW-0547">Nucleotide-binding</keyword>
<dbReference type="Pfam" id="PF00586">
    <property type="entry name" value="AIRS"/>
    <property type="match status" value="1"/>
</dbReference>
<dbReference type="GO" id="GO:0004641">
    <property type="term" value="F:phosphoribosylformylglycinamidine cyclo-ligase activity"/>
    <property type="evidence" value="ECO:0007669"/>
    <property type="project" value="UniProtKB-UniRule"/>
</dbReference>
<evidence type="ECO:0000256" key="12">
    <source>
        <dbReference type="ARBA" id="ARBA00032931"/>
    </source>
</evidence>
<dbReference type="GO" id="GO:0005524">
    <property type="term" value="F:ATP binding"/>
    <property type="evidence" value="ECO:0007669"/>
    <property type="project" value="UniProtKB-KW"/>
</dbReference>
<organism evidence="18 19">
    <name type="scientific">Desulfosporosinus acidiphilus (strain DSM 22704 / JCM 16185 / SJ4)</name>
    <dbReference type="NCBI Taxonomy" id="646529"/>
    <lineage>
        <taxon>Bacteria</taxon>
        <taxon>Bacillati</taxon>
        <taxon>Bacillota</taxon>
        <taxon>Clostridia</taxon>
        <taxon>Eubacteriales</taxon>
        <taxon>Desulfitobacteriaceae</taxon>
        <taxon>Desulfosporosinus</taxon>
    </lineage>
</organism>
<dbReference type="InterPro" id="IPR004733">
    <property type="entry name" value="PurM_cligase"/>
</dbReference>
<dbReference type="HAMAP" id="MF_00741">
    <property type="entry name" value="AIRS"/>
    <property type="match status" value="1"/>
</dbReference>
<feature type="domain" description="PurM-like N-terminal" evidence="16">
    <location>
        <begin position="56"/>
        <end position="161"/>
    </location>
</feature>
<dbReference type="GO" id="GO:0006189">
    <property type="term" value="P:'de novo' IMP biosynthetic process"/>
    <property type="evidence" value="ECO:0007669"/>
    <property type="project" value="UniProtKB-UniRule"/>
</dbReference>
<evidence type="ECO:0000256" key="6">
    <source>
        <dbReference type="ARBA" id="ARBA00022490"/>
    </source>
</evidence>
<gene>
    <name evidence="15" type="primary">purM</name>
    <name evidence="18" type="ordered locus">Desaci_0869</name>
</gene>
<keyword evidence="10 15" id="KW-0067">ATP-binding</keyword>
<dbReference type="SUPFAM" id="SSF55326">
    <property type="entry name" value="PurM N-terminal domain-like"/>
    <property type="match status" value="1"/>
</dbReference>
<dbReference type="NCBIfam" id="TIGR00878">
    <property type="entry name" value="purM"/>
    <property type="match status" value="1"/>
</dbReference>
<dbReference type="InterPro" id="IPR036676">
    <property type="entry name" value="PurM-like_C_sf"/>
</dbReference>
<keyword evidence="19" id="KW-1185">Reference proteome</keyword>
<evidence type="ECO:0000256" key="7">
    <source>
        <dbReference type="ARBA" id="ARBA00022598"/>
    </source>
</evidence>
<dbReference type="Gene3D" id="3.30.1330.10">
    <property type="entry name" value="PurM-like, N-terminal domain"/>
    <property type="match status" value="1"/>
</dbReference>
<evidence type="ECO:0000256" key="15">
    <source>
        <dbReference type="HAMAP-Rule" id="MF_00741"/>
    </source>
</evidence>
<evidence type="ECO:0000313" key="18">
    <source>
        <dbReference type="EMBL" id="AFM39924.1"/>
    </source>
</evidence>
<evidence type="ECO:0000256" key="3">
    <source>
        <dbReference type="ARBA" id="ARBA00010280"/>
    </source>
</evidence>
<dbReference type="UniPathway" id="UPA00074">
    <property type="reaction ID" value="UER00129"/>
</dbReference>
<evidence type="ECO:0000256" key="4">
    <source>
        <dbReference type="ARBA" id="ARBA00013047"/>
    </source>
</evidence>
<comment type="similarity">
    <text evidence="3 15">Belongs to the AIR synthase family.</text>
</comment>
<dbReference type="PANTHER" id="PTHR10520">
    <property type="entry name" value="TRIFUNCTIONAL PURINE BIOSYNTHETIC PROTEIN ADENOSINE-3-RELATED"/>
    <property type="match status" value="1"/>
</dbReference>
<dbReference type="EMBL" id="CP003639">
    <property type="protein sequence ID" value="AFM39924.1"/>
    <property type="molecule type" value="Genomic_DNA"/>
</dbReference>
<evidence type="ECO:0000256" key="10">
    <source>
        <dbReference type="ARBA" id="ARBA00022840"/>
    </source>
</evidence>
<dbReference type="FunFam" id="3.30.1330.10:FF:000001">
    <property type="entry name" value="Phosphoribosylformylglycinamidine cyclo-ligase"/>
    <property type="match status" value="1"/>
</dbReference>
<dbReference type="CDD" id="cd02196">
    <property type="entry name" value="PurM"/>
    <property type="match status" value="1"/>
</dbReference>
<dbReference type="STRING" id="646529.Desaci_0869"/>
<protein>
    <recommendedName>
        <fullName evidence="5 15">Phosphoribosylformylglycinamidine cyclo-ligase</fullName>
        <ecNumber evidence="4 15">6.3.3.1</ecNumber>
    </recommendedName>
    <alternativeName>
        <fullName evidence="12 15">AIR synthase</fullName>
    </alternativeName>
    <alternativeName>
        <fullName evidence="13 15">AIRS</fullName>
    </alternativeName>
    <alternativeName>
        <fullName evidence="11 15">Phosphoribosyl-aminoimidazole synthetase</fullName>
    </alternativeName>
</protein>
<dbReference type="Gene3D" id="3.90.650.10">
    <property type="entry name" value="PurM-like C-terminal domain"/>
    <property type="match status" value="1"/>
</dbReference>
<accession>I4D2A0</accession>
<evidence type="ECO:0000256" key="9">
    <source>
        <dbReference type="ARBA" id="ARBA00022755"/>
    </source>
</evidence>
<evidence type="ECO:0000256" key="11">
    <source>
        <dbReference type="ARBA" id="ARBA00031908"/>
    </source>
</evidence>
<keyword evidence="6 15" id="KW-0963">Cytoplasm</keyword>
<dbReference type="HOGENOM" id="CLU_047116_0_0_9"/>
<dbReference type="GO" id="GO:0046084">
    <property type="term" value="P:adenine biosynthetic process"/>
    <property type="evidence" value="ECO:0007669"/>
    <property type="project" value="TreeGrafter"/>
</dbReference>
<name>I4D2A0_DESAJ</name>
<evidence type="ECO:0000259" key="16">
    <source>
        <dbReference type="Pfam" id="PF00586"/>
    </source>
</evidence>
<evidence type="ECO:0000256" key="1">
    <source>
        <dbReference type="ARBA" id="ARBA00004496"/>
    </source>
</evidence>
<dbReference type="RefSeq" id="WP_014825935.1">
    <property type="nucleotide sequence ID" value="NC_018068.1"/>
</dbReference>
<evidence type="ECO:0000256" key="14">
    <source>
        <dbReference type="ARBA" id="ARBA00049057"/>
    </source>
</evidence>
<keyword evidence="9 15" id="KW-0658">Purine biosynthesis</keyword>
<dbReference type="InterPro" id="IPR016188">
    <property type="entry name" value="PurM-like_N"/>
</dbReference>
<evidence type="ECO:0000259" key="17">
    <source>
        <dbReference type="Pfam" id="PF02769"/>
    </source>
</evidence>
<dbReference type="Pfam" id="PF02769">
    <property type="entry name" value="AIRS_C"/>
    <property type="match status" value="1"/>
</dbReference>